<dbReference type="Pfam" id="PF01734">
    <property type="entry name" value="Patatin"/>
    <property type="match status" value="1"/>
</dbReference>
<keyword evidence="2 4" id="KW-0442">Lipid degradation</keyword>
<dbReference type="InterPro" id="IPR050301">
    <property type="entry name" value="NTE"/>
</dbReference>
<keyword evidence="3 4" id="KW-0443">Lipid metabolism</keyword>
<evidence type="ECO:0000256" key="3">
    <source>
        <dbReference type="ARBA" id="ARBA00023098"/>
    </source>
</evidence>
<dbReference type="GO" id="GO:0016042">
    <property type="term" value="P:lipid catabolic process"/>
    <property type="evidence" value="ECO:0007669"/>
    <property type="project" value="UniProtKB-UniRule"/>
</dbReference>
<dbReference type="RefSeq" id="WP_013134332.1">
    <property type="nucleotide sequence ID" value="NC_014166.1"/>
</dbReference>
<dbReference type="PROSITE" id="PS51635">
    <property type="entry name" value="PNPLA"/>
    <property type="match status" value="1"/>
</dbReference>
<dbReference type="STRING" id="572480.Arnit_0522"/>
<keyword evidence="7" id="KW-1185">Reference proteome</keyword>
<gene>
    <name evidence="6" type="ordered locus">Arnit_0522</name>
</gene>
<evidence type="ECO:0000256" key="1">
    <source>
        <dbReference type="ARBA" id="ARBA00022801"/>
    </source>
</evidence>
<feature type="domain" description="PNPLA" evidence="5">
    <location>
        <begin position="15"/>
        <end position="168"/>
    </location>
</feature>
<protein>
    <submittedName>
        <fullName evidence="6">Patatin</fullName>
    </submittedName>
</protein>
<dbReference type="PANTHER" id="PTHR14226:SF78">
    <property type="entry name" value="SLR0060 PROTEIN"/>
    <property type="match status" value="1"/>
</dbReference>
<feature type="short sequence motif" description="DGA/G" evidence="4">
    <location>
        <begin position="155"/>
        <end position="157"/>
    </location>
</feature>
<dbReference type="SUPFAM" id="SSF52151">
    <property type="entry name" value="FabD/lysophospholipase-like"/>
    <property type="match status" value="1"/>
</dbReference>
<comment type="caution">
    <text evidence="4">Lacks conserved residue(s) required for the propagation of feature annotation.</text>
</comment>
<dbReference type="Gene3D" id="3.40.1090.10">
    <property type="entry name" value="Cytosolic phospholipase A2 catalytic domain"/>
    <property type="match status" value="2"/>
</dbReference>
<dbReference type="PANTHER" id="PTHR14226">
    <property type="entry name" value="NEUROPATHY TARGET ESTERASE/SWISS CHEESE D.MELANOGASTER"/>
    <property type="match status" value="1"/>
</dbReference>
<dbReference type="HOGENOM" id="CLU_047251_0_1_7"/>
<evidence type="ECO:0000256" key="2">
    <source>
        <dbReference type="ARBA" id="ARBA00022963"/>
    </source>
</evidence>
<dbReference type="eggNOG" id="COG1752">
    <property type="taxonomic scope" value="Bacteria"/>
</dbReference>
<keyword evidence="1 4" id="KW-0378">Hydrolase</keyword>
<dbReference type="AlphaFoldDB" id="D5UZF0"/>
<evidence type="ECO:0000313" key="6">
    <source>
        <dbReference type="EMBL" id="ADG92187.1"/>
    </source>
</evidence>
<dbReference type="InterPro" id="IPR016035">
    <property type="entry name" value="Acyl_Trfase/lysoPLipase"/>
</dbReference>
<dbReference type="GO" id="GO:0016787">
    <property type="term" value="F:hydrolase activity"/>
    <property type="evidence" value="ECO:0007669"/>
    <property type="project" value="UniProtKB-UniRule"/>
</dbReference>
<feature type="short sequence motif" description="GXSXG" evidence="4">
    <location>
        <begin position="46"/>
        <end position="50"/>
    </location>
</feature>
<dbReference type="KEGG" id="ant:Arnit_0522"/>
<feature type="active site" description="Proton acceptor" evidence="4">
    <location>
        <position position="155"/>
    </location>
</feature>
<evidence type="ECO:0000313" key="7">
    <source>
        <dbReference type="Proteomes" id="UP000000939"/>
    </source>
</evidence>
<dbReference type="EMBL" id="CP001999">
    <property type="protein sequence ID" value="ADG92187.1"/>
    <property type="molecule type" value="Genomic_DNA"/>
</dbReference>
<dbReference type="OrthoDB" id="5290098at2"/>
<reference evidence="6 7" key="1">
    <citation type="journal article" date="2010" name="Stand. Genomic Sci.">
        <title>Complete genome sequence of Arcobacter nitrofigilis type strain (CI).</title>
        <authorList>
            <person name="Pati A."/>
            <person name="Gronow S."/>
            <person name="Lapidus A."/>
            <person name="Copeland A."/>
            <person name="Glavina Del Rio T."/>
            <person name="Nolan M."/>
            <person name="Lucas S."/>
            <person name="Tice H."/>
            <person name="Cheng J.F."/>
            <person name="Han C."/>
            <person name="Chertkov O."/>
            <person name="Bruce D."/>
            <person name="Tapia R."/>
            <person name="Goodwin L."/>
            <person name="Pitluck S."/>
            <person name="Liolios K."/>
            <person name="Ivanova N."/>
            <person name="Mavromatis K."/>
            <person name="Chen A."/>
            <person name="Palaniappan K."/>
            <person name="Land M."/>
            <person name="Hauser L."/>
            <person name="Chang Y.J."/>
            <person name="Jeffries C.D."/>
            <person name="Detter J.C."/>
            <person name="Rohde M."/>
            <person name="Goker M."/>
            <person name="Bristow J."/>
            <person name="Eisen J.A."/>
            <person name="Markowitz V."/>
            <person name="Hugenholtz P."/>
            <person name="Klenk H.P."/>
            <person name="Kyrpides N.C."/>
        </authorList>
    </citation>
    <scope>NUCLEOTIDE SEQUENCE [LARGE SCALE GENOMIC DNA]</scope>
    <source>
        <strain evidence="7">ATCC 33309 / DSM 7299 / CCUG 15893 / LMG 7604 / NCTC 12251 / CI</strain>
    </source>
</reference>
<evidence type="ECO:0000259" key="5">
    <source>
        <dbReference type="PROSITE" id="PS51635"/>
    </source>
</evidence>
<accession>D5UZF0</accession>
<name>D5UZF0_ARCNC</name>
<evidence type="ECO:0000256" key="4">
    <source>
        <dbReference type="PROSITE-ProRule" id="PRU01161"/>
    </source>
</evidence>
<proteinExistence type="predicted"/>
<dbReference type="Proteomes" id="UP000000939">
    <property type="component" value="Chromosome"/>
</dbReference>
<sequence length="257" mass="29294">MSKEKSKLNEKEITLTLSGGGVRTAASLGVIKYLEENNFKIKKLSGTSGGAIIALLYAYGFSIDEIKEFFFTINKWDLFRFRFNSILSLNKVEKKLRAFVKDKEIKIPVEICVTNIETGKAEYHSKNDLIKSTIASCSLLPYFSSVEIDKKHYVDGGYSDNLPNKNLCKMKCLNISVNVNNLPNKFSHKKDALHRRSLFILTQSAMKRAKKRADYFVNIDTISEVKLFDFKSFDFVLEEGYKKANEILNVGKLNKNL</sequence>
<organism evidence="6 7">
    <name type="scientific">Arcobacter nitrofigilis (strain ATCC 33309 / DSM 7299 / CCUG 15893 / LMG 7604 / NCTC 12251 / CI)</name>
    <name type="common">Campylobacter nitrofigilis</name>
    <dbReference type="NCBI Taxonomy" id="572480"/>
    <lineage>
        <taxon>Bacteria</taxon>
        <taxon>Pseudomonadati</taxon>
        <taxon>Campylobacterota</taxon>
        <taxon>Epsilonproteobacteria</taxon>
        <taxon>Campylobacterales</taxon>
        <taxon>Arcobacteraceae</taxon>
        <taxon>Arcobacter</taxon>
    </lineage>
</organism>
<dbReference type="InterPro" id="IPR002641">
    <property type="entry name" value="PNPLA_dom"/>
</dbReference>
<feature type="active site" description="Nucleophile" evidence="4">
    <location>
        <position position="48"/>
    </location>
</feature>